<feature type="compositionally biased region" description="Basic and acidic residues" evidence="1">
    <location>
        <begin position="107"/>
        <end position="122"/>
    </location>
</feature>
<feature type="compositionally biased region" description="Low complexity" evidence="1">
    <location>
        <begin position="95"/>
        <end position="106"/>
    </location>
</feature>
<protein>
    <submittedName>
        <fullName evidence="2">Uncharacterized protein</fullName>
    </submittedName>
</protein>
<feature type="region of interest" description="Disordered" evidence="1">
    <location>
        <begin position="95"/>
        <end position="122"/>
    </location>
</feature>
<reference evidence="2" key="1">
    <citation type="submission" date="2015-04" db="UniProtKB">
        <authorList>
            <consortium name="EnsemblPlants"/>
        </authorList>
    </citation>
    <scope>IDENTIFICATION</scope>
    <source>
        <strain evidence="2">SL10</strain>
    </source>
</reference>
<dbReference type="HOGENOM" id="CLU_2030487_0_0_1"/>
<dbReference type="Proteomes" id="UP000006591">
    <property type="component" value="Chromosome 7"/>
</dbReference>
<sequence>MGVGARSERGGIGVTVCCSAQGRVVGCQLPQSGGGCGWRGVRGGRRVIGGRCRDPVVREEGGRRRRRWGRGRRGGARGGCAGAIALGNRERAGAAAKGAGRAVGKRGAIEGAERGEGARLKR</sequence>
<dbReference type="AlphaFoldDB" id="A0A0E0HYA7"/>
<name>A0A0E0HYA7_ORYNI</name>
<proteinExistence type="predicted"/>
<evidence type="ECO:0000256" key="1">
    <source>
        <dbReference type="SAM" id="MobiDB-lite"/>
    </source>
</evidence>
<organism evidence="2">
    <name type="scientific">Oryza nivara</name>
    <name type="common">Indian wild rice</name>
    <name type="synonym">Oryza sativa f. spontanea</name>
    <dbReference type="NCBI Taxonomy" id="4536"/>
    <lineage>
        <taxon>Eukaryota</taxon>
        <taxon>Viridiplantae</taxon>
        <taxon>Streptophyta</taxon>
        <taxon>Embryophyta</taxon>
        <taxon>Tracheophyta</taxon>
        <taxon>Spermatophyta</taxon>
        <taxon>Magnoliopsida</taxon>
        <taxon>Liliopsida</taxon>
        <taxon>Poales</taxon>
        <taxon>Poaceae</taxon>
        <taxon>BOP clade</taxon>
        <taxon>Oryzoideae</taxon>
        <taxon>Oryzeae</taxon>
        <taxon>Oryzinae</taxon>
        <taxon>Oryza</taxon>
    </lineage>
</organism>
<evidence type="ECO:0000313" key="3">
    <source>
        <dbReference type="Proteomes" id="UP000006591"/>
    </source>
</evidence>
<keyword evidence="3" id="KW-1185">Reference proteome</keyword>
<accession>A0A0E0HYA7</accession>
<reference evidence="2" key="2">
    <citation type="submission" date="2018-04" db="EMBL/GenBank/DDBJ databases">
        <title>OnivRS2 (Oryza nivara Reference Sequence Version 2).</title>
        <authorList>
            <person name="Zhang J."/>
            <person name="Kudrna D."/>
            <person name="Lee S."/>
            <person name="Talag J."/>
            <person name="Rajasekar S."/>
            <person name="Welchert J."/>
            <person name="Hsing Y.-I."/>
            <person name="Wing R.A."/>
        </authorList>
    </citation>
    <scope>NUCLEOTIDE SEQUENCE [LARGE SCALE GENOMIC DNA]</scope>
    <source>
        <strain evidence="2">SL10</strain>
    </source>
</reference>
<dbReference type="Gramene" id="ONIVA07G06310.1">
    <property type="protein sequence ID" value="ONIVA07G06310.1"/>
    <property type="gene ID" value="ONIVA07G06310"/>
</dbReference>
<evidence type="ECO:0000313" key="2">
    <source>
        <dbReference type="EnsemblPlants" id="ONIVA07G06310.1"/>
    </source>
</evidence>
<dbReference type="EnsemblPlants" id="ONIVA07G06310.1">
    <property type="protein sequence ID" value="ONIVA07G06310.1"/>
    <property type="gene ID" value="ONIVA07G06310"/>
</dbReference>